<dbReference type="Gene3D" id="3.10.129.10">
    <property type="entry name" value="Hotdog Thioesterase"/>
    <property type="match status" value="1"/>
</dbReference>
<evidence type="ECO:0000256" key="1">
    <source>
        <dbReference type="ARBA" id="ARBA00008324"/>
    </source>
</evidence>
<dbReference type="GO" id="GO:0047617">
    <property type="term" value="F:fatty acyl-CoA hydrolase activity"/>
    <property type="evidence" value="ECO:0007669"/>
    <property type="project" value="InterPro"/>
</dbReference>
<comment type="similarity">
    <text evidence="1">Belongs to the thioesterase PaaI family.</text>
</comment>
<dbReference type="InterPro" id="IPR006683">
    <property type="entry name" value="Thioestr_dom"/>
</dbReference>
<dbReference type="InterPro" id="IPR003736">
    <property type="entry name" value="PAAI_dom"/>
</dbReference>
<accession>D5ADS0</accession>
<dbReference type="CDD" id="cd03443">
    <property type="entry name" value="PaaI_thioesterase"/>
    <property type="match status" value="1"/>
</dbReference>
<keyword evidence="2" id="KW-0378">Hydrolase</keyword>
<dbReference type="PANTHER" id="PTHR21660">
    <property type="entry name" value="THIOESTERASE SUPERFAMILY MEMBER-RELATED"/>
    <property type="match status" value="1"/>
</dbReference>
<dbReference type="InterPro" id="IPR029069">
    <property type="entry name" value="HotDog_dom_sf"/>
</dbReference>
<dbReference type="AlphaFoldDB" id="D5ADS0"/>
<feature type="region of interest" description="Disordered" evidence="3">
    <location>
        <begin position="1"/>
        <end position="20"/>
    </location>
</feature>
<dbReference type="InterPro" id="IPR039298">
    <property type="entry name" value="ACOT13"/>
</dbReference>
<evidence type="ECO:0000313" key="5">
    <source>
        <dbReference type="EMBL" id="ADE77689.1"/>
    </source>
</evidence>
<feature type="domain" description="Thioesterase" evidence="4">
    <location>
        <begin position="76"/>
        <end position="152"/>
    </location>
</feature>
<name>D5ADS0_PICSI</name>
<evidence type="ECO:0000259" key="4">
    <source>
        <dbReference type="Pfam" id="PF03061"/>
    </source>
</evidence>
<dbReference type="PANTHER" id="PTHR21660:SF12">
    <property type="entry name" value="OS07G0462700 PROTEIN"/>
    <property type="match status" value="1"/>
</dbReference>
<sequence>MDPTVTRKSIDASSPESQGRKWLQGLGADGRSFLPPEYQNSGFNDSLSLRHLKVDRVESGLVIATLTVKPSLTNGYNTLHGGASATVASIVAMAAVKTLSGADKTFSLSEMGISYISAASINVELEIEAKVLRFGKSIAVSSIDIRNKTTKQITFQGRATFYHMPTSSL</sequence>
<evidence type="ECO:0000256" key="3">
    <source>
        <dbReference type="SAM" id="MobiDB-lite"/>
    </source>
</evidence>
<proteinExistence type="evidence at transcript level"/>
<reference evidence="5" key="1">
    <citation type="submission" date="2010-04" db="EMBL/GenBank/DDBJ databases">
        <authorList>
            <person name="Reid K.E."/>
            <person name="Liao N."/>
            <person name="Chan S."/>
            <person name="Docking R."/>
            <person name="Taylor G."/>
            <person name="Moore R."/>
            <person name="Mayo M."/>
            <person name="Munro S."/>
            <person name="King J."/>
            <person name="Yanchuk A."/>
            <person name="Holt R."/>
            <person name="Jones S."/>
            <person name="Marra M."/>
            <person name="Ritland C.E."/>
            <person name="Ritland K."/>
            <person name="Bohlmann J."/>
        </authorList>
    </citation>
    <scope>NUCLEOTIDE SEQUENCE</scope>
    <source>
        <tissue evidence="5">Bud</tissue>
    </source>
</reference>
<dbReference type="EMBL" id="BT124440">
    <property type="protein sequence ID" value="ADE77689.1"/>
    <property type="molecule type" value="mRNA"/>
</dbReference>
<dbReference type="Pfam" id="PF03061">
    <property type="entry name" value="4HBT"/>
    <property type="match status" value="1"/>
</dbReference>
<dbReference type="SUPFAM" id="SSF54637">
    <property type="entry name" value="Thioesterase/thiol ester dehydrase-isomerase"/>
    <property type="match status" value="1"/>
</dbReference>
<dbReference type="OMA" id="FKIKETM"/>
<evidence type="ECO:0000256" key="2">
    <source>
        <dbReference type="ARBA" id="ARBA00022801"/>
    </source>
</evidence>
<dbReference type="NCBIfam" id="TIGR00369">
    <property type="entry name" value="unchar_dom_1"/>
    <property type="match status" value="1"/>
</dbReference>
<organism evidence="5">
    <name type="scientific">Picea sitchensis</name>
    <name type="common">Sitka spruce</name>
    <name type="synonym">Pinus sitchensis</name>
    <dbReference type="NCBI Taxonomy" id="3332"/>
    <lineage>
        <taxon>Eukaryota</taxon>
        <taxon>Viridiplantae</taxon>
        <taxon>Streptophyta</taxon>
        <taxon>Embryophyta</taxon>
        <taxon>Tracheophyta</taxon>
        <taxon>Spermatophyta</taxon>
        <taxon>Pinopsida</taxon>
        <taxon>Pinidae</taxon>
        <taxon>Conifers I</taxon>
        <taxon>Pinales</taxon>
        <taxon>Pinaceae</taxon>
        <taxon>Picea</taxon>
    </lineage>
</organism>
<protein>
    <recommendedName>
        <fullName evidence="4">Thioesterase domain-containing protein</fullName>
    </recommendedName>
</protein>